<dbReference type="Pfam" id="PF12802">
    <property type="entry name" value="MarR_2"/>
    <property type="match status" value="1"/>
</dbReference>
<dbReference type="PROSITE" id="PS50995">
    <property type="entry name" value="HTH_MARR_2"/>
    <property type="match status" value="1"/>
</dbReference>
<dbReference type="SUPFAM" id="SSF46785">
    <property type="entry name" value="Winged helix' DNA-binding domain"/>
    <property type="match status" value="1"/>
</dbReference>
<reference evidence="2" key="1">
    <citation type="journal article" date="2021" name="PeerJ">
        <title>Extensive microbial diversity within the chicken gut microbiome revealed by metagenomics and culture.</title>
        <authorList>
            <person name="Gilroy R."/>
            <person name="Ravi A."/>
            <person name="Getino M."/>
            <person name="Pursley I."/>
            <person name="Horton D.L."/>
            <person name="Alikhan N.F."/>
            <person name="Baker D."/>
            <person name="Gharbi K."/>
            <person name="Hall N."/>
            <person name="Watson M."/>
            <person name="Adriaenssens E.M."/>
            <person name="Foster-Nyarko E."/>
            <person name="Jarju S."/>
            <person name="Secka A."/>
            <person name="Antonio M."/>
            <person name="Oren A."/>
            <person name="Chaudhuri R.R."/>
            <person name="La Ragione R."/>
            <person name="Hildebrand F."/>
            <person name="Pallen M.J."/>
        </authorList>
    </citation>
    <scope>NUCLEOTIDE SEQUENCE</scope>
    <source>
        <strain evidence="2">ChiBcec15-1070</strain>
    </source>
</reference>
<evidence type="ECO:0000259" key="1">
    <source>
        <dbReference type="PROSITE" id="PS50995"/>
    </source>
</evidence>
<dbReference type="SMART" id="SM00347">
    <property type="entry name" value="HTH_MARR"/>
    <property type="match status" value="1"/>
</dbReference>
<dbReference type="GO" id="GO:0003700">
    <property type="term" value="F:DNA-binding transcription factor activity"/>
    <property type="evidence" value="ECO:0007669"/>
    <property type="project" value="InterPro"/>
</dbReference>
<proteinExistence type="predicted"/>
<feature type="domain" description="HTH marR-type" evidence="1">
    <location>
        <begin position="1"/>
        <end position="128"/>
    </location>
</feature>
<dbReference type="InterPro" id="IPR039422">
    <property type="entry name" value="MarR/SlyA-like"/>
</dbReference>
<comment type="caution">
    <text evidence="2">The sequence shown here is derived from an EMBL/GenBank/DDBJ whole genome shotgun (WGS) entry which is preliminary data.</text>
</comment>
<dbReference type="AlphaFoldDB" id="A0A9D1TY69"/>
<evidence type="ECO:0000313" key="2">
    <source>
        <dbReference type="EMBL" id="HIW11071.1"/>
    </source>
</evidence>
<dbReference type="EMBL" id="DXHL01000029">
    <property type="protein sequence ID" value="HIW11071.1"/>
    <property type="molecule type" value="Genomic_DNA"/>
</dbReference>
<dbReference type="PANTHER" id="PTHR33164">
    <property type="entry name" value="TRANSCRIPTIONAL REGULATOR, MARR FAMILY"/>
    <property type="match status" value="1"/>
</dbReference>
<sequence length="128" mass="13411">MGPSLGVLCRIRDIQRSVAAFEQAFTRAYGLSLNEGMVLCSLSHAEHPLSSGQLGELLGLSASNASKVIAAAEHKGLVERSLGTADRRQMYFALTPSGRALLARIRTGGVECPELLLPLMGSGCGAAQ</sequence>
<evidence type="ECO:0000313" key="3">
    <source>
        <dbReference type="Proteomes" id="UP000823926"/>
    </source>
</evidence>
<dbReference type="PRINTS" id="PR00598">
    <property type="entry name" value="HTHMARR"/>
</dbReference>
<dbReference type="PANTHER" id="PTHR33164:SF43">
    <property type="entry name" value="HTH-TYPE TRANSCRIPTIONAL REPRESSOR YETL"/>
    <property type="match status" value="1"/>
</dbReference>
<dbReference type="Gene3D" id="1.10.10.10">
    <property type="entry name" value="Winged helix-like DNA-binding domain superfamily/Winged helix DNA-binding domain"/>
    <property type="match status" value="1"/>
</dbReference>
<dbReference type="GO" id="GO:0006950">
    <property type="term" value="P:response to stress"/>
    <property type="evidence" value="ECO:0007669"/>
    <property type="project" value="TreeGrafter"/>
</dbReference>
<reference evidence="2" key="2">
    <citation type="submission" date="2021-04" db="EMBL/GenBank/DDBJ databases">
        <authorList>
            <person name="Gilroy R."/>
        </authorList>
    </citation>
    <scope>NUCLEOTIDE SEQUENCE</scope>
    <source>
        <strain evidence="2">ChiBcec15-1070</strain>
    </source>
</reference>
<name>A0A9D1TY69_9BACT</name>
<dbReference type="InterPro" id="IPR036388">
    <property type="entry name" value="WH-like_DNA-bd_sf"/>
</dbReference>
<dbReference type="InterPro" id="IPR036390">
    <property type="entry name" value="WH_DNA-bd_sf"/>
</dbReference>
<gene>
    <name evidence="2" type="ORF">H9888_06180</name>
</gene>
<dbReference type="Proteomes" id="UP000823926">
    <property type="component" value="Unassembled WGS sequence"/>
</dbReference>
<accession>A0A9D1TY69</accession>
<organism evidence="2 3">
    <name type="scientific">Candidatus Rikenella faecigallinarum</name>
    <dbReference type="NCBI Taxonomy" id="2838745"/>
    <lineage>
        <taxon>Bacteria</taxon>
        <taxon>Pseudomonadati</taxon>
        <taxon>Bacteroidota</taxon>
        <taxon>Bacteroidia</taxon>
        <taxon>Bacteroidales</taxon>
        <taxon>Rikenellaceae</taxon>
        <taxon>Rikenella</taxon>
    </lineage>
</organism>
<dbReference type="InterPro" id="IPR000835">
    <property type="entry name" value="HTH_MarR-typ"/>
</dbReference>
<protein>
    <submittedName>
        <fullName evidence="2">MarR family transcriptional regulator</fullName>
    </submittedName>
</protein>